<name>A0A9X2D8E4_9ACTN</name>
<keyword evidence="2" id="KW-1133">Transmembrane helix</keyword>
<feature type="compositionally biased region" description="Low complexity" evidence="1">
    <location>
        <begin position="16"/>
        <end position="32"/>
    </location>
</feature>
<sequence length="435" mass="43350">MTPPETSTLSSRTQRRPSGAAARGRGASSHPGRPGRGGRGGRPARQRPLPLVAGVAGVRAAGLSLVVCLVLGLLGWFLADAGLHGAPRDALRVGALGWLMGHGSGVQVENTPVTLVPLAVTLLAAWATWRRAVRAGEALAGHGPDADRLADGERDWTVAVASGCFTLGYLLVALVTDTVAATADTDPDTGRVVLVSLVLSLGIGLPGLAVGSGRAAVLAARLPDSVRGLVGVTRRVLGLWLGLCTAVVLLAVATDFSTFANILSQLHVDAGDVTAYLVVCLLLLPNAALWASAYLLGPGFVVGTGTVVSPAAVVLGALPMFPLLAALPDAGTPGAWQGGLLVLAPLVAGAGAALAQRRDPVPGVVDATLRGALGSVLAGLLLGLVTALSGGAAGPGRMAEVGPSAVDVLAHAVPALALGGAVGALVTLLLQRRRG</sequence>
<keyword evidence="2" id="KW-0812">Transmembrane</keyword>
<proteinExistence type="predicted"/>
<protein>
    <submittedName>
        <fullName evidence="3">DUF6350 family protein</fullName>
    </submittedName>
</protein>
<feature type="transmembrane region" description="Helical" evidence="2">
    <location>
        <begin position="367"/>
        <end position="388"/>
    </location>
</feature>
<accession>A0A9X2D8E4</accession>
<keyword evidence="2" id="KW-0472">Membrane</keyword>
<dbReference type="Pfam" id="PF19877">
    <property type="entry name" value="DUF6350"/>
    <property type="match status" value="1"/>
</dbReference>
<feature type="transmembrane region" description="Helical" evidence="2">
    <location>
        <begin position="49"/>
        <end position="79"/>
    </location>
</feature>
<comment type="caution">
    <text evidence="3">The sequence shown here is derived from an EMBL/GenBank/DDBJ whole genome shotgun (WGS) entry which is preliminary data.</text>
</comment>
<feature type="transmembrane region" description="Helical" evidence="2">
    <location>
        <begin position="334"/>
        <end position="355"/>
    </location>
</feature>
<dbReference type="Proteomes" id="UP001139485">
    <property type="component" value="Unassembled WGS sequence"/>
</dbReference>
<feature type="transmembrane region" description="Helical" evidence="2">
    <location>
        <begin position="156"/>
        <end position="175"/>
    </location>
</feature>
<evidence type="ECO:0000313" key="3">
    <source>
        <dbReference type="EMBL" id="MCM0621240.1"/>
    </source>
</evidence>
<feature type="transmembrane region" description="Helical" evidence="2">
    <location>
        <begin position="273"/>
        <end position="296"/>
    </location>
</feature>
<gene>
    <name evidence="3" type="ORF">M8330_13170</name>
</gene>
<feature type="transmembrane region" description="Helical" evidence="2">
    <location>
        <begin position="195"/>
        <end position="220"/>
    </location>
</feature>
<reference evidence="3" key="1">
    <citation type="submission" date="2022-05" db="EMBL/GenBank/DDBJ databases">
        <authorList>
            <person name="Tuo L."/>
        </authorList>
    </citation>
    <scope>NUCLEOTIDE SEQUENCE</scope>
    <source>
        <strain evidence="3">BSK12Z-4</strain>
    </source>
</reference>
<dbReference type="RefSeq" id="WP_250827707.1">
    <property type="nucleotide sequence ID" value="NZ_JAMOIL010000016.1"/>
</dbReference>
<feature type="transmembrane region" description="Helical" evidence="2">
    <location>
        <begin position="308"/>
        <end position="328"/>
    </location>
</feature>
<feature type="transmembrane region" description="Helical" evidence="2">
    <location>
        <begin position="232"/>
        <end position="253"/>
    </location>
</feature>
<dbReference type="AlphaFoldDB" id="A0A9X2D8E4"/>
<keyword evidence="4" id="KW-1185">Reference proteome</keyword>
<dbReference type="InterPro" id="IPR045931">
    <property type="entry name" value="DUF6350"/>
</dbReference>
<feature type="region of interest" description="Disordered" evidence="1">
    <location>
        <begin position="1"/>
        <end position="46"/>
    </location>
</feature>
<feature type="compositionally biased region" description="Polar residues" evidence="1">
    <location>
        <begin position="1"/>
        <end position="12"/>
    </location>
</feature>
<dbReference type="EMBL" id="JAMOIL010000016">
    <property type="protein sequence ID" value="MCM0621240.1"/>
    <property type="molecule type" value="Genomic_DNA"/>
</dbReference>
<evidence type="ECO:0000313" key="4">
    <source>
        <dbReference type="Proteomes" id="UP001139485"/>
    </source>
</evidence>
<evidence type="ECO:0000256" key="2">
    <source>
        <dbReference type="SAM" id="Phobius"/>
    </source>
</evidence>
<evidence type="ECO:0000256" key="1">
    <source>
        <dbReference type="SAM" id="MobiDB-lite"/>
    </source>
</evidence>
<organism evidence="3 4">
    <name type="scientific">Nocardioides bruguierae</name>
    <dbReference type="NCBI Taxonomy" id="2945102"/>
    <lineage>
        <taxon>Bacteria</taxon>
        <taxon>Bacillati</taxon>
        <taxon>Actinomycetota</taxon>
        <taxon>Actinomycetes</taxon>
        <taxon>Propionibacteriales</taxon>
        <taxon>Nocardioidaceae</taxon>
        <taxon>Nocardioides</taxon>
    </lineage>
</organism>
<feature type="transmembrane region" description="Helical" evidence="2">
    <location>
        <begin position="408"/>
        <end position="430"/>
    </location>
</feature>